<evidence type="ECO:0000259" key="5">
    <source>
        <dbReference type="Pfam" id="PF00389"/>
    </source>
</evidence>
<sequence>MAGQPLPKHLNIVAVESNYCSIPPLSVPEGYTFTLTTYDQSTPEEVAERIRDADIAITIVAPFTAEALAETNSPRLRMIATISSGTDQVDLKACAARGITVLNSPNCNTNTVAEHALATYFAVRRAFVPCMHKLNQNEWVRTGVLVKTMYTHSATQPPRTLSQEVVAIVGYGAVGKAVQARFEALGATVRIVARKGVVPTADSGRISFEQALAEATVLVLCCPRTAETEGLLGAKEFAAMRPDAVLVNMSRGRVVNEQALLDALRNREISGAGVDVFEVEPAGPENSVLVGRQDEGLNLVLSPHTAWSSLDTVENYQRVCQLNVLEFVQGRVNPERVVV</sequence>
<dbReference type="SUPFAM" id="SSF51735">
    <property type="entry name" value="NAD(P)-binding Rossmann-fold domains"/>
    <property type="match status" value="1"/>
</dbReference>
<dbReference type="PROSITE" id="PS00671">
    <property type="entry name" value="D_2_HYDROXYACID_DH_3"/>
    <property type="match status" value="1"/>
</dbReference>
<feature type="domain" description="D-isomer specific 2-hydroxyacid dehydrogenase NAD-binding" evidence="6">
    <location>
        <begin position="121"/>
        <end position="306"/>
    </location>
</feature>
<dbReference type="Pfam" id="PF02826">
    <property type="entry name" value="2-Hacid_dh_C"/>
    <property type="match status" value="1"/>
</dbReference>
<dbReference type="PANTHER" id="PTHR43761">
    <property type="entry name" value="D-ISOMER SPECIFIC 2-HYDROXYACID DEHYDROGENASE FAMILY PROTEIN (AFU_ORTHOLOGUE AFUA_1G13630)"/>
    <property type="match status" value="1"/>
</dbReference>
<comment type="similarity">
    <text evidence="1 4">Belongs to the D-isomer specific 2-hydroxyacid dehydrogenase family.</text>
</comment>
<reference evidence="7 8" key="2">
    <citation type="journal article" date="2013" name="IMA Fungus">
        <title>IMA Genome-F 1: Ceratocystis fimbriata: Draft nuclear genome sequence for the plant pathogen, Ceratocystis fimbriata.</title>
        <authorList>
            <person name="Wilken P.M."/>
            <person name="Steenkamp E.T."/>
            <person name="Wingfield M.J."/>
            <person name="de Beer Z.W."/>
            <person name="Wingfield B.D."/>
        </authorList>
    </citation>
    <scope>NUCLEOTIDE SEQUENCE [LARGE SCALE GENOMIC DNA]</scope>
    <source>
        <strain evidence="7 8">CBS 114723</strain>
    </source>
</reference>
<name>A0A2C5XJT0_9PEZI</name>
<dbReference type="Gene3D" id="3.40.50.720">
    <property type="entry name" value="NAD(P)-binding Rossmann-like Domain"/>
    <property type="match status" value="2"/>
</dbReference>
<keyword evidence="2 4" id="KW-0560">Oxidoreductase</keyword>
<proteinExistence type="inferred from homology"/>
<dbReference type="STRING" id="1035309.A0A2C5XJT0"/>
<dbReference type="Pfam" id="PF00389">
    <property type="entry name" value="2-Hacid_dh"/>
    <property type="match status" value="1"/>
</dbReference>
<protein>
    <submittedName>
        <fullName evidence="7">Glyoxylate reductase</fullName>
    </submittedName>
</protein>
<comment type="caution">
    <text evidence="7">The sequence shown here is derived from an EMBL/GenBank/DDBJ whole genome shotgun (WGS) entry which is preliminary data.</text>
</comment>
<keyword evidence="8" id="KW-1185">Reference proteome</keyword>
<dbReference type="GO" id="GO:0016616">
    <property type="term" value="F:oxidoreductase activity, acting on the CH-OH group of donors, NAD or NADP as acceptor"/>
    <property type="evidence" value="ECO:0007669"/>
    <property type="project" value="InterPro"/>
</dbReference>
<dbReference type="PANTHER" id="PTHR43761:SF1">
    <property type="entry name" value="D-ISOMER SPECIFIC 2-HYDROXYACID DEHYDROGENASE CATALYTIC DOMAIN-CONTAINING PROTEIN-RELATED"/>
    <property type="match status" value="1"/>
</dbReference>
<evidence type="ECO:0000256" key="1">
    <source>
        <dbReference type="ARBA" id="ARBA00005854"/>
    </source>
</evidence>
<dbReference type="SUPFAM" id="SSF52283">
    <property type="entry name" value="Formate/glycerate dehydrogenase catalytic domain-like"/>
    <property type="match status" value="1"/>
</dbReference>
<gene>
    <name evidence="7" type="primary">gyaR</name>
    <name evidence="7" type="ORF">CFIMG_008301RA00001</name>
</gene>
<evidence type="ECO:0000313" key="7">
    <source>
        <dbReference type="EMBL" id="PHH55983.1"/>
    </source>
</evidence>
<evidence type="ECO:0000313" key="8">
    <source>
        <dbReference type="Proteomes" id="UP000222788"/>
    </source>
</evidence>
<dbReference type="InterPro" id="IPR036291">
    <property type="entry name" value="NAD(P)-bd_dom_sf"/>
</dbReference>
<dbReference type="InterPro" id="IPR050418">
    <property type="entry name" value="D-iso_2-hydroxyacid_DH_PdxB"/>
</dbReference>
<evidence type="ECO:0000256" key="3">
    <source>
        <dbReference type="ARBA" id="ARBA00023027"/>
    </source>
</evidence>
<dbReference type="AlphaFoldDB" id="A0A2C5XJT0"/>
<accession>A0A2C5XJT0</accession>
<dbReference type="CDD" id="cd05198">
    <property type="entry name" value="formate_dh_like"/>
    <property type="match status" value="1"/>
</dbReference>
<dbReference type="OrthoDB" id="298012at2759"/>
<dbReference type="InterPro" id="IPR029753">
    <property type="entry name" value="D-isomer_DH_CS"/>
</dbReference>
<evidence type="ECO:0000256" key="4">
    <source>
        <dbReference type="RuleBase" id="RU003719"/>
    </source>
</evidence>
<dbReference type="Proteomes" id="UP000222788">
    <property type="component" value="Unassembled WGS sequence"/>
</dbReference>
<evidence type="ECO:0000256" key="2">
    <source>
        <dbReference type="ARBA" id="ARBA00023002"/>
    </source>
</evidence>
<keyword evidence="3" id="KW-0520">NAD</keyword>
<organism evidence="7 8">
    <name type="scientific">Ceratocystis fimbriata CBS 114723</name>
    <dbReference type="NCBI Taxonomy" id="1035309"/>
    <lineage>
        <taxon>Eukaryota</taxon>
        <taxon>Fungi</taxon>
        <taxon>Dikarya</taxon>
        <taxon>Ascomycota</taxon>
        <taxon>Pezizomycotina</taxon>
        <taxon>Sordariomycetes</taxon>
        <taxon>Hypocreomycetidae</taxon>
        <taxon>Microascales</taxon>
        <taxon>Ceratocystidaceae</taxon>
        <taxon>Ceratocystis</taxon>
    </lineage>
</organism>
<evidence type="ECO:0000259" key="6">
    <source>
        <dbReference type="Pfam" id="PF02826"/>
    </source>
</evidence>
<dbReference type="InterPro" id="IPR006139">
    <property type="entry name" value="D-isomer_2_OHA_DH_cat_dom"/>
</dbReference>
<feature type="domain" description="D-isomer specific 2-hydroxyacid dehydrogenase catalytic" evidence="5">
    <location>
        <begin position="34"/>
        <end position="337"/>
    </location>
</feature>
<reference evidence="7 8" key="1">
    <citation type="journal article" date="2013" name="Fungal Biol.">
        <title>Analysis of microsatellite markers in the genome of the plant pathogen Ceratocystis fimbriata.</title>
        <authorList>
            <person name="Simpson M.C."/>
            <person name="Wilken P.M."/>
            <person name="Coetzee M.P."/>
            <person name="Wingfield M.J."/>
            <person name="Wingfield B.D."/>
        </authorList>
    </citation>
    <scope>NUCLEOTIDE SEQUENCE [LARGE SCALE GENOMIC DNA]</scope>
    <source>
        <strain evidence="7 8">CBS 114723</strain>
    </source>
</reference>
<dbReference type="InterPro" id="IPR006140">
    <property type="entry name" value="D-isomer_DH_NAD-bd"/>
</dbReference>
<dbReference type="GO" id="GO:0051287">
    <property type="term" value="F:NAD binding"/>
    <property type="evidence" value="ECO:0007669"/>
    <property type="project" value="InterPro"/>
</dbReference>
<dbReference type="EMBL" id="APWK03000005">
    <property type="protein sequence ID" value="PHH55983.1"/>
    <property type="molecule type" value="Genomic_DNA"/>
</dbReference>